<dbReference type="EMBL" id="BJUD01000050">
    <property type="protein sequence ID" value="GEK29384.1"/>
    <property type="molecule type" value="Genomic_DNA"/>
</dbReference>
<protein>
    <submittedName>
        <fullName evidence="2">Uncharacterized protein</fullName>
    </submittedName>
</protein>
<evidence type="ECO:0000313" key="3">
    <source>
        <dbReference type="Proteomes" id="UP000321429"/>
    </source>
</evidence>
<sequence>MLRTDQGHFSELLENDNDRAPLDRYPSESEYKGRVSLVLSWVVPRFF</sequence>
<dbReference type="Proteomes" id="UP000321429">
    <property type="component" value="Unassembled WGS sequence"/>
</dbReference>
<accession>A0A510VR05</accession>
<comment type="caution">
    <text evidence="2">The sequence shown here is derived from an EMBL/GenBank/DDBJ whole genome shotgun (WGS) entry which is preliminary data.</text>
</comment>
<name>A0A510VR05_9LACO</name>
<proteinExistence type="predicted"/>
<feature type="compositionally biased region" description="Basic and acidic residues" evidence="1">
    <location>
        <begin position="16"/>
        <end position="26"/>
    </location>
</feature>
<evidence type="ECO:0000313" key="2">
    <source>
        <dbReference type="EMBL" id="GEK29384.1"/>
    </source>
</evidence>
<evidence type="ECO:0000256" key="1">
    <source>
        <dbReference type="SAM" id="MobiDB-lite"/>
    </source>
</evidence>
<reference evidence="2 3" key="1">
    <citation type="submission" date="2019-07" db="EMBL/GenBank/DDBJ databases">
        <title>Whole genome shotgun sequence of Lactobacillus siliginis NBRC 101315.</title>
        <authorList>
            <person name="Hosoyama A."/>
            <person name="Uohara A."/>
            <person name="Ohji S."/>
            <person name="Ichikawa N."/>
        </authorList>
    </citation>
    <scope>NUCLEOTIDE SEQUENCE [LARGE SCALE GENOMIC DNA]</scope>
    <source>
        <strain evidence="2 3">NBRC 101315</strain>
    </source>
</reference>
<feature type="region of interest" description="Disordered" evidence="1">
    <location>
        <begin position="1"/>
        <end position="26"/>
    </location>
</feature>
<dbReference type="AlphaFoldDB" id="A0A510VR05"/>
<organism evidence="2 3">
    <name type="scientific">Furfurilactobacillus siliginis</name>
    <dbReference type="NCBI Taxonomy" id="348151"/>
    <lineage>
        <taxon>Bacteria</taxon>
        <taxon>Bacillati</taxon>
        <taxon>Bacillota</taxon>
        <taxon>Bacilli</taxon>
        <taxon>Lactobacillales</taxon>
        <taxon>Lactobacillaceae</taxon>
        <taxon>Furfurilactobacillus</taxon>
    </lineage>
</organism>
<gene>
    <name evidence="2" type="ORF">LSI01_16950</name>
</gene>